<comment type="subunit">
    <text evidence="4">Homotetramer.</text>
</comment>
<evidence type="ECO:0000256" key="6">
    <source>
        <dbReference type="ARBA" id="ARBA00022190"/>
    </source>
</evidence>
<evidence type="ECO:0000256" key="2">
    <source>
        <dbReference type="ARBA" id="ARBA00001954"/>
    </source>
</evidence>
<keyword evidence="12 15" id="KW-0408">Iron</keyword>
<gene>
    <name evidence="17" type="ORF">DKG74_17205</name>
</gene>
<keyword evidence="10 15" id="KW-0223">Dioxygenase</keyword>
<dbReference type="InterPro" id="IPR037523">
    <property type="entry name" value="VOC_core"/>
</dbReference>
<dbReference type="InterPro" id="IPR004360">
    <property type="entry name" value="Glyas_Fos-R_dOase_dom"/>
</dbReference>
<keyword evidence="7" id="KW-0479">Metal-binding</keyword>
<evidence type="ECO:0000256" key="13">
    <source>
        <dbReference type="ARBA" id="ARBA00030369"/>
    </source>
</evidence>
<keyword evidence="18" id="KW-1185">Reference proteome</keyword>
<evidence type="ECO:0000256" key="3">
    <source>
        <dbReference type="ARBA" id="ARBA00008784"/>
    </source>
</evidence>
<dbReference type="InterPro" id="IPR029068">
    <property type="entry name" value="Glyas_Bleomycin-R_OHBP_Dase"/>
</dbReference>
<evidence type="ECO:0000313" key="17">
    <source>
        <dbReference type="EMBL" id="PWR19528.1"/>
    </source>
</evidence>
<comment type="caution">
    <text evidence="17">The sequence shown here is derived from an EMBL/GenBank/DDBJ whole genome shotgun (WGS) entry which is preliminary data.</text>
</comment>
<name>A0A317DXS3_9PROT</name>
<dbReference type="CDD" id="cd07243">
    <property type="entry name" value="2_3_CTD_C"/>
    <property type="match status" value="1"/>
</dbReference>
<dbReference type="OrthoDB" id="9803142at2"/>
<protein>
    <recommendedName>
        <fullName evidence="6">Metapyrocatechase</fullName>
        <ecNumber evidence="5">1.13.11.2</ecNumber>
    </recommendedName>
    <alternativeName>
        <fullName evidence="14">CatO2ase</fullName>
    </alternativeName>
    <alternativeName>
        <fullName evidence="13">Catechol 2,3-dioxygenase</fullName>
    </alternativeName>
</protein>
<comment type="cofactor">
    <cofactor evidence="2 15">
        <name>Fe(2+)</name>
        <dbReference type="ChEBI" id="CHEBI:29033"/>
    </cofactor>
</comment>
<dbReference type="Gene3D" id="3.10.180.10">
    <property type="entry name" value="2,3-Dihydroxybiphenyl 1,2-Dioxygenase, domain 1"/>
    <property type="match status" value="2"/>
</dbReference>
<dbReference type="EC" id="1.13.11.2" evidence="5"/>
<evidence type="ECO:0000256" key="4">
    <source>
        <dbReference type="ARBA" id="ARBA00011881"/>
    </source>
</evidence>
<keyword evidence="11 15" id="KW-0560">Oxidoreductase</keyword>
<dbReference type="PROSITE" id="PS51819">
    <property type="entry name" value="VOC"/>
    <property type="match status" value="2"/>
</dbReference>
<evidence type="ECO:0000313" key="18">
    <source>
        <dbReference type="Proteomes" id="UP000245461"/>
    </source>
</evidence>
<comment type="similarity">
    <text evidence="3 15">Belongs to the extradiol ring-cleavage dioxygenase family.</text>
</comment>
<evidence type="ECO:0000256" key="8">
    <source>
        <dbReference type="ARBA" id="ARBA00022737"/>
    </source>
</evidence>
<reference evidence="17 18" key="1">
    <citation type="submission" date="2018-05" db="EMBL/GenBank/DDBJ databases">
        <title>Zavarzinia sp. HR-AS.</title>
        <authorList>
            <person name="Lee Y."/>
            <person name="Jeon C.O."/>
        </authorList>
    </citation>
    <scope>NUCLEOTIDE SEQUENCE [LARGE SCALE GENOMIC DNA]</scope>
    <source>
        <strain evidence="17 18">HR-AS</strain>
    </source>
</reference>
<comment type="catalytic activity">
    <reaction evidence="1">
        <text>catechol + O2 = (2Z,4E)-2-hydroxy-6-oxohexa-2,4-dienoate + H(+)</text>
        <dbReference type="Rhea" id="RHEA:17337"/>
        <dbReference type="ChEBI" id="CHEBI:15378"/>
        <dbReference type="ChEBI" id="CHEBI:15379"/>
        <dbReference type="ChEBI" id="CHEBI:18135"/>
        <dbReference type="ChEBI" id="CHEBI:71198"/>
        <dbReference type="EC" id="1.13.11.2"/>
    </reaction>
</comment>
<organism evidence="17 18">
    <name type="scientific">Zavarzinia aquatilis</name>
    <dbReference type="NCBI Taxonomy" id="2211142"/>
    <lineage>
        <taxon>Bacteria</taxon>
        <taxon>Pseudomonadati</taxon>
        <taxon>Pseudomonadota</taxon>
        <taxon>Alphaproteobacteria</taxon>
        <taxon>Rhodospirillales</taxon>
        <taxon>Zavarziniaceae</taxon>
        <taxon>Zavarzinia</taxon>
    </lineage>
</organism>
<dbReference type="SUPFAM" id="SSF54593">
    <property type="entry name" value="Glyoxalase/Bleomycin resistance protein/Dihydroxybiphenyl dioxygenase"/>
    <property type="match status" value="1"/>
</dbReference>
<feature type="domain" description="VOC" evidence="16">
    <location>
        <begin position="8"/>
        <end position="123"/>
    </location>
</feature>
<evidence type="ECO:0000256" key="15">
    <source>
        <dbReference type="RuleBase" id="RU000683"/>
    </source>
</evidence>
<dbReference type="GO" id="GO:0018577">
    <property type="term" value="F:catechol 2,3-dioxygenase activity"/>
    <property type="evidence" value="ECO:0007669"/>
    <property type="project" value="UniProtKB-EC"/>
</dbReference>
<dbReference type="PROSITE" id="PS00082">
    <property type="entry name" value="EXTRADIOL_DIOXYGENAS"/>
    <property type="match status" value="1"/>
</dbReference>
<evidence type="ECO:0000256" key="5">
    <source>
        <dbReference type="ARBA" id="ARBA00013117"/>
    </source>
</evidence>
<dbReference type="Pfam" id="PF00903">
    <property type="entry name" value="Glyoxalase"/>
    <property type="match status" value="1"/>
</dbReference>
<evidence type="ECO:0000256" key="9">
    <source>
        <dbReference type="ARBA" id="ARBA00022797"/>
    </source>
</evidence>
<evidence type="ECO:0000256" key="12">
    <source>
        <dbReference type="ARBA" id="ARBA00023004"/>
    </source>
</evidence>
<dbReference type="Pfam" id="PF22247">
    <property type="entry name" value="Diox-like_N"/>
    <property type="match status" value="1"/>
</dbReference>
<dbReference type="AlphaFoldDB" id="A0A317DXS3"/>
<dbReference type="EMBL" id="QGLE01000011">
    <property type="protein sequence ID" value="PWR19528.1"/>
    <property type="molecule type" value="Genomic_DNA"/>
</dbReference>
<dbReference type="InterPro" id="IPR054560">
    <property type="entry name" value="XylE-like_N"/>
</dbReference>
<dbReference type="InterPro" id="IPR000486">
    <property type="entry name" value="Xdiol_ring_cleave_dOase_1/2"/>
</dbReference>
<evidence type="ECO:0000256" key="14">
    <source>
        <dbReference type="ARBA" id="ARBA00031146"/>
    </source>
</evidence>
<keyword evidence="9 15" id="KW-0058">Aromatic hydrocarbons catabolism</keyword>
<dbReference type="CDD" id="cd07265">
    <property type="entry name" value="2_3_CTD_N"/>
    <property type="match status" value="1"/>
</dbReference>
<sequence>MAMTGVLRPGHAQVRVLDLEASIKFYRDVLGLVETGRDAQGRVYFKCWDERDHSSYVIREADSAGIDFFGFKVLDKATLDRLEADLRAYGLATTRIPAGEMLETGERVRFQLPSGHLIELYAEKTAVGNGLGTTNPAPWGASREHGIAPIRLDHGLLYGPNIAEVQKIFVDVLGFYLVERVLTEDGQTSAAVWLSCSHKVHDIAFAEYPEPGKLHHCSFLMESWESVLRAGDIMSMNKVAVDIGPTRHGITRGCTIYAWDPSGNRFETFMGGYHPYPDYEPLTWTFDNFGQGLDYPQRKLHETFLTVVT</sequence>
<dbReference type="Proteomes" id="UP000245461">
    <property type="component" value="Unassembled WGS sequence"/>
</dbReference>
<proteinExistence type="inferred from homology"/>
<evidence type="ECO:0000256" key="7">
    <source>
        <dbReference type="ARBA" id="ARBA00022723"/>
    </source>
</evidence>
<dbReference type="InterPro" id="IPR017624">
    <property type="entry name" value="Catechol_2-3_dOase"/>
</dbReference>
<evidence type="ECO:0000256" key="11">
    <source>
        <dbReference type="ARBA" id="ARBA00023002"/>
    </source>
</evidence>
<evidence type="ECO:0000256" key="1">
    <source>
        <dbReference type="ARBA" id="ARBA00000163"/>
    </source>
</evidence>
<feature type="domain" description="VOC" evidence="16">
    <location>
        <begin position="151"/>
        <end position="271"/>
    </location>
</feature>
<evidence type="ECO:0000256" key="10">
    <source>
        <dbReference type="ARBA" id="ARBA00022964"/>
    </source>
</evidence>
<dbReference type="GO" id="GO:0008198">
    <property type="term" value="F:ferrous iron binding"/>
    <property type="evidence" value="ECO:0007669"/>
    <property type="project" value="InterPro"/>
</dbReference>
<keyword evidence="8" id="KW-0677">Repeat</keyword>
<dbReference type="NCBIfam" id="TIGR03211">
    <property type="entry name" value="catechol_2_3"/>
    <property type="match status" value="1"/>
</dbReference>
<accession>A0A317DXS3</accession>
<evidence type="ECO:0000259" key="16">
    <source>
        <dbReference type="PROSITE" id="PS51819"/>
    </source>
</evidence>